<evidence type="ECO:0000313" key="2">
    <source>
        <dbReference type="Proteomes" id="UP000805649"/>
    </source>
</evidence>
<reference evidence="1 2" key="1">
    <citation type="journal article" date="2020" name="Phytopathology">
        <title>Genome Sequence Resources of Colletotrichum truncatum, C. plurivorum, C. musicola, and C. sojae: Four Species Pathogenic to Soybean (Glycine max).</title>
        <authorList>
            <person name="Rogerio F."/>
            <person name="Boufleur T.R."/>
            <person name="Ciampi-Guillardi M."/>
            <person name="Sukno S.A."/>
            <person name="Thon M.R."/>
            <person name="Massola Junior N.S."/>
            <person name="Baroncelli R."/>
        </authorList>
    </citation>
    <scope>NUCLEOTIDE SEQUENCE [LARGE SCALE GENOMIC DNA]</scope>
    <source>
        <strain evidence="1 2">CMES1059</strain>
    </source>
</reference>
<comment type="caution">
    <text evidence="1">The sequence shown here is derived from an EMBL/GenBank/DDBJ whole genome shotgun (WGS) entry which is preliminary data.</text>
</comment>
<dbReference type="EMBL" id="VUJX02000003">
    <property type="protein sequence ID" value="KAL0938419.1"/>
    <property type="molecule type" value="Genomic_DNA"/>
</dbReference>
<dbReference type="Proteomes" id="UP000805649">
    <property type="component" value="Unassembled WGS sequence"/>
</dbReference>
<gene>
    <name evidence="1" type="ORF">CTRU02_205029</name>
</gene>
<name>A0ACC3Z2U9_COLTU</name>
<accession>A0ACC3Z2U9</accession>
<sequence>MDKQPPTASSRRSVASFRTTQTYTPNISRESSPYFCTPTQGLKSIRSNPSRATYLTITPQASSPVEITSTTEPTSSYDYDDTSSQSTQTPQEPSQYSFVSRPGTSQTSRTTRLSLPDSENHKIVCALSEARGVTPSVGMASINSSTGEVILSQISDSKFFTRTIHKLQILEPSIILIVASSCPPNPKSRLYSHVEENMPGIKIAPFDRRYWSEMEGIDRIDACAFREDAAAIKVALNGSYYATCSFAAAISFLETQYSLRIFPNSLRVRYQPCEDTMMIDVSTIISIEILQNLGNPRSKDSLLGLLKQTRTPMGARLLRSNLLQPSTLKELFIDPRYDAVEELLQCQDIFIEVRKALIAFPDVERMLTQLVIVPRQPTVAGTESLMNNILKVKTFVDAVPNLYEALSSATSPLLLKILQLLRPHFYTPVRDMIYQTIHQDVSYSKRALDQRNQRTFAVKSGVNGLLDVARQTYKENTEEVHKHVSQLYEEYGIEAKIQYDSRRGYSLRVREVDFEDRSIPAILVNRTTRKGTIECTTIRLKQLNQRITDSTSEVIMQSDQIIQDLTDSIRTQIAPLYRMCESIALLDMLASFAQASSIYDWVRPCISDTLALEAARHPILDKMLKEECVPNDYYASDDYRFQVITGCNMSGKTIYIKSIAMLQIMAQIGCFVPAKSANFPIIHSIFARVSIDDRMESNLSSFSLEMREMAFILRNVNNKSMVIIDELGRSTSTQDGLGIAIAMAEALVQSRALVWFTTHFAELADVLNDRPGVLNLHLASDMSTTENGNPKLTMTYKVESGKVDQILYGITLAKAMGFPQRFLEVAEHVSLSIREKRLRNQQSSKARKIISERKLILNLHAQLKQAHQSDMDDETLLSYLKRLQAEFIERMSALHDGENHVTETGTGNSEIEDNATYEDDDVFDAMDVETLSLGG</sequence>
<keyword evidence="2" id="KW-1185">Reference proteome</keyword>
<organism evidence="1 2">
    <name type="scientific">Colletotrichum truncatum</name>
    <name type="common">Anthracnose fungus</name>
    <name type="synonym">Colletotrichum capsici</name>
    <dbReference type="NCBI Taxonomy" id="5467"/>
    <lineage>
        <taxon>Eukaryota</taxon>
        <taxon>Fungi</taxon>
        <taxon>Dikarya</taxon>
        <taxon>Ascomycota</taxon>
        <taxon>Pezizomycotina</taxon>
        <taxon>Sordariomycetes</taxon>
        <taxon>Hypocreomycetidae</taxon>
        <taxon>Glomerellales</taxon>
        <taxon>Glomerellaceae</taxon>
        <taxon>Colletotrichum</taxon>
        <taxon>Colletotrichum truncatum species complex</taxon>
    </lineage>
</organism>
<protein>
    <submittedName>
        <fullName evidence="1">DNA mismatch repair protein</fullName>
    </submittedName>
</protein>
<proteinExistence type="predicted"/>
<evidence type="ECO:0000313" key="1">
    <source>
        <dbReference type="EMBL" id="KAL0938419.1"/>
    </source>
</evidence>